<dbReference type="SUPFAM" id="SSF50969">
    <property type="entry name" value="YVTN repeat-like/Quinoprotein amine dehydrogenase"/>
    <property type="match status" value="1"/>
</dbReference>
<dbReference type="Gene3D" id="2.60.40.10">
    <property type="entry name" value="Immunoglobulins"/>
    <property type="match status" value="2"/>
</dbReference>
<proteinExistence type="predicted"/>
<sequence length="1430" mass="163331">MFFIISSLYYHNFNIYKNWNLGPSEALNVSSRYLFIGSGSRVIIFDFNYDTLTSISFNDCVKDIKIYNDSLMFVCSDNEGIYKVNISNIFSPIILDSLKLMGSSSAFFLTDSNIFVACGDNGVYIIDYNFGIIDSFDTPGFANSIYVKDSLLFVANMWSGIQILKICDSIIPIGDYDTPGIAYSITLLDSFLYIGDYTNGILILNIIDPVHPILVKQITTDGPVQYLKIKNNVLYAAVSNFLALYNLDNPANPVKISNTNSACYKFDVEDTILITSSYFFGVDFYSISNINNPLLLYSLKTPLSPYDFSSIDSLLFLACGYYGVELFCNNNPLISYSTPSFTSGINFSNNFLFIANRWGGFLSVNFSDLYNPFLSDQIDLSGNEYKLKIKENYAYVASISGGLRIVDISDPYNLFEKGYYLSTNAYDVDVCDSISAIARYDYGVDIVNIKNKLSPHLITTIPCYRYVESCVIFDNKLFFTDADSGVQIYDISNPENPSYINRIRGLNANDIYILGHFIYISSTYDGVKVFDIFNPSNPKYYGDFVLYDKNISVYAYPPFLFAGTEKIGLWILTPDSSDIMPIYIKKIFVNNKEFPVWSNKDSMKISFLLSDNDPKKVFLKYCKEPFNLNDTNLSFLFSETISISPRFEGIDTLYFWFEDTMGNVDYRLNKYCVIKYDTTKPSSSSLLSPYDSEFINMDKVFLWTHSFDALSGVKNYIIQFDTLPSFSEPFLSEEVSDTFWSNLNLIIPNRWIFWRVLGVDSAGNISEPSQIYSFYLDNIPPYTPESIKVDGIPFISQWKKDSIFNISFYANDISGISKVLIKEGSPPISNFDTTSSFNNFPFDYIYNGEGIESVWVWLVDGAGNTDFNNSSFFILRRDTTPPDTLLNLTLEPDKWTNKDTFFLRWQIPPDLSGIFKIFFKIDSSPQNNYDTTFSINPDTSLIYILPYDGIHRLFIWSLDSALNCDFTKNNFVQLKLDRIKPEPPSPISPPNNSFISVNPLLKWSIPYDSISGINNFILLLDTTLSFVEPILSETTFKESLFISNELPEGKFIYWEVFSVDSASNISEHSDIFSFYIDKIPPFAPESIFVDNLYKISKWKNDSIYNIMVKEAISQSKSDTSGISRILYKLGNHPSFNYDTSGSSLTNNFSLKFKKEGIESVWVWLVDGAGNTDFNNSSFCIIRRDTTPPDTLLFLSISPEEWSSNDTFIIKFKTPQDLSGLSYISMKMKEIPENAYDTNLTFSPVDSTIISFFEDGLVNIYFWSFDSAGNNNFNLYQKRKLKRDTSVPLFNRIVYNDSLNENDTIFISLDISDSISGIKDAFLEIKNYNLGQTFRRFIPISSPNSFVLPYEYESNSRISLKLYDYAMNRNSFELNFKIYKNNIILRDTMGNKILFPSNRWIIVSSPIISGLRLSDNFSYLGEIGRIIFLEK</sequence>
<accession>A0A7C4YFK9</accession>
<evidence type="ECO:0000313" key="1">
    <source>
        <dbReference type="EMBL" id="HGW91645.1"/>
    </source>
</evidence>
<reference evidence="1" key="1">
    <citation type="journal article" date="2020" name="mSystems">
        <title>Genome- and Community-Level Interaction Insights into Carbon Utilization and Element Cycling Functions of Hydrothermarchaeota in Hydrothermal Sediment.</title>
        <authorList>
            <person name="Zhou Z."/>
            <person name="Liu Y."/>
            <person name="Xu W."/>
            <person name="Pan J."/>
            <person name="Luo Z.H."/>
            <person name="Li M."/>
        </authorList>
    </citation>
    <scope>NUCLEOTIDE SEQUENCE [LARGE SCALE GENOMIC DNA]</scope>
    <source>
        <strain evidence="1">SpSt-780</strain>
    </source>
</reference>
<dbReference type="EMBL" id="DTHG01000045">
    <property type="protein sequence ID" value="HGW91645.1"/>
    <property type="molecule type" value="Genomic_DNA"/>
</dbReference>
<protein>
    <submittedName>
        <fullName evidence="1">Uncharacterized protein</fullName>
    </submittedName>
</protein>
<dbReference type="Pfam" id="PF08309">
    <property type="entry name" value="LVIVD"/>
    <property type="match status" value="3"/>
</dbReference>
<dbReference type="InterPro" id="IPR013211">
    <property type="entry name" value="LVIVD"/>
</dbReference>
<dbReference type="InterPro" id="IPR013783">
    <property type="entry name" value="Ig-like_fold"/>
</dbReference>
<name>A0A7C4YFK9_UNCW3</name>
<dbReference type="InterPro" id="IPR011044">
    <property type="entry name" value="Quino_amine_DH_bsu"/>
</dbReference>
<organism evidence="1">
    <name type="scientific">candidate division WOR-3 bacterium</name>
    <dbReference type="NCBI Taxonomy" id="2052148"/>
    <lineage>
        <taxon>Bacteria</taxon>
        <taxon>Bacteria division WOR-3</taxon>
    </lineage>
</organism>
<dbReference type="SUPFAM" id="SSF63825">
    <property type="entry name" value="YWTD domain"/>
    <property type="match status" value="1"/>
</dbReference>
<comment type="caution">
    <text evidence="1">The sequence shown here is derived from an EMBL/GenBank/DDBJ whole genome shotgun (WGS) entry which is preliminary data.</text>
</comment>
<gene>
    <name evidence="1" type="ORF">ENV67_03785</name>
</gene>